<protein>
    <submittedName>
        <fullName evidence="2">Uncharacterized protein</fullName>
    </submittedName>
</protein>
<proteinExistence type="predicted"/>
<evidence type="ECO:0000313" key="2">
    <source>
        <dbReference type="EMBL" id="KAK7466847.1"/>
    </source>
</evidence>
<sequence>MVTSQWGEKVNEDDKQMESRRVSGEVSFPSPGTPPDNDHRFSRTHKPLNSASW</sequence>
<accession>A0ABD0JAF7</accession>
<name>A0ABD0JAF7_9CAEN</name>
<evidence type="ECO:0000313" key="3">
    <source>
        <dbReference type="Proteomes" id="UP001519460"/>
    </source>
</evidence>
<dbReference type="EMBL" id="JACVVK020000543">
    <property type="protein sequence ID" value="KAK7466847.1"/>
    <property type="molecule type" value="Genomic_DNA"/>
</dbReference>
<dbReference type="AlphaFoldDB" id="A0ABD0JAF7"/>
<feature type="compositionally biased region" description="Basic and acidic residues" evidence="1">
    <location>
        <begin position="9"/>
        <end position="23"/>
    </location>
</feature>
<reference evidence="2 3" key="1">
    <citation type="journal article" date="2023" name="Sci. Data">
        <title>Genome assembly of the Korean intertidal mud-creeper Batillaria attramentaria.</title>
        <authorList>
            <person name="Patra A.K."/>
            <person name="Ho P.T."/>
            <person name="Jun S."/>
            <person name="Lee S.J."/>
            <person name="Kim Y."/>
            <person name="Won Y.J."/>
        </authorList>
    </citation>
    <scope>NUCLEOTIDE SEQUENCE [LARGE SCALE GENOMIC DNA]</scope>
    <source>
        <strain evidence="2">Wonlab-2016</strain>
    </source>
</reference>
<feature type="region of interest" description="Disordered" evidence="1">
    <location>
        <begin position="1"/>
        <end position="53"/>
    </location>
</feature>
<dbReference type="Proteomes" id="UP001519460">
    <property type="component" value="Unassembled WGS sequence"/>
</dbReference>
<keyword evidence="3" id="KW-1185">Reference proteome</keyword>
<evidence type="ECO:0000256" key="1">
    <source>
        <dbReference type="SAM" id="MobiDB-lite"/>
    </source>
</evidence>
<feature type="non-terminal residue" evidence="2">
    <location>
        <position position="53"/>
    </location>
</feature>
<comment type="caution">
    <text evidence="2">The sequence shown here is derived from an EMBL/GenBank/DDBJ whole genome shotgun (WGS) entry which is preliminary data.</text>
</comment>
<organism evidence="2 3">
    <name type="scientific">Batillaria attramentaria</name>
    <dbReference type="NCBI Taxonomy" id="370345"/>
    <lineage>
        <taxon>Eukaryota</taxon>
        <taxon>Metazoa</taxon>
        <taxon>Spiralia</taxon>
        <taxon>Lophotrochozoa</taxon>
        <taxon>Mollusca</taxon>
        <taxon>Gastropoda</taxon>
        <taxon>Caenogastropoda</taxon>
        <taxon>Sorbeoconcha</taxon>
        <taxon>Cerithioidea</taxon>
        <taxon>Batillariidae</taxon>
        <taxon>Batillaria</taxon>
    </lineage>
</organism>
<gene>
    <name evidence="2" type="ORF">BaRGS_00037062</name>
</gene>